<dbReference type="Proteomes" id="UP001152798">
    <property type="component" value="Chromosome 3"/>
</dbReference>
<comment type="similarity">
    <text evidence="2">Belongs to the glycosyl hydrolase 20 family.</text>
</comment>
<keyword evidence="4" id="KW-0378">Hydrolase</keyword>
<evidence type="ECO:0000256" key="4">
    <source>
        <dbReference type="ARBA" id="ARBA00022801"/>
    </source>
</evidence>
<evidence type="ECO:0000256" key="2">
    <source>
        <dbReference type="ARBA" id="ARBA00006285"/>
    </source>
</evidence>
<dbReference type="GO" id="GO:0004563">
    <property type="term" value="F:beta-N-acetylhexosaminidase activity"/>
    <property type="evidence" value="ECO:0007669"/>
    <property type="project" value="UniProtKB-EC"/>
</dbReference>
<name>A0A9P0H5P8_NEZVI</name>
<feature type="domain" description="Glycoside hydrolase family 20 catalytic" evidence="5">
    <location>
        <begin position="65"/>
        <end position="223"/>
    </location>
</feature>
<dbReference type="SUPFAM" id="SSF51445">
    <property type="entry name" value="(Trans)glycosidases"/>
    <property type="match status" value="1"/>
</dbReference>
<proteinExistence type="inferred from homology"/>
<dbReference type="CDD" id="cd06565">
    <property type="entry name" value="GH20_GcnA-like"/>
    <property type="match status" value="1"/>
</dbReference>
<evidence type="ECO:0000313" key="6">
    <source>
        <dbReference type="EMBL" id="CAH1395896.1"/>
    </source>
</evidence>
<dbReference type="PANTHER" id="PTHR21040">
    <property type="entry name" value="BCDNA.GH04120"/>
    <property type="match status" value="1"/>
</dbReference>
<dbReference type="InterPro" id="IPR038901">
    <property type="entry name" value="HEXDC-like"/>
</dbReference>
<dbReference type="InterPro" id="IPR015883">
    <property type="entry name" value="Glyco_hydro_20_cat"/>
</dbReference>
<dbReference type="EC" id="3.2.1.52" evidence="3"/>
<sequence>MEEKLEFGANRLVHLDLKRAPLKVDFMEKIFPFFREWGATGLLIEWEDTFPYSDSLECIGSLNVESKAYSVADIERILKLAENSNLSVIPLVQTFGHLEFVLRHEEWKQLREVWKYTNALCPSNPKSLSLVTSMIDQVISKMPKDLQYFHIGADEVWQLGSCSFCSSQDKHVVLLEHLVSVLKHFKENYPHIRPIMWDDMIRGVPASLIQAHSLSELVDIMVWFYEPAPFFNIPIDLWNKYATIFKKVWIASAYKGATGACQILPVIQHHVSNHEQWLAFIKSSRAEIKGIAITGWSRYDHFATLCELLPSALPCLAICLSICKENEYTEEIFKKVATSLGYDQVPLLTNPYPRPQAVAPDLNYPGWKITTGVEWLANLKGKHMAIISSDQVGAWMNSWQLSTGFINPMQIQGIVSTLFNIGEEWEALETYMRDHMSEAYYQPQIEEWIATHCKPLKGKAKELYKSGHDLISAQLGTESLQMPTQFFPTPRPI</sequence>
<organism evidence="6 7">
    <name type="scientific">Nezara viridula</name>
    <name type="common">Southern green stink bug</name>
    <name type="synonym">Cimex viridulus</name>
    <dbReference type="NCBI Taxonomy" id="85310"/>
    <lineage>
        <taxon>Eukaryota</taxon>
        <taxon>Metazoa</taxon>
        <taxon>Ecdysozoa</taxon>
        <taxon>Arthropoda</taxon>
        <taxon>Hexapoda</taxon>
        <taxon>Insecta</taxon>
        <taxon>Pterygota</taxon>
        <taxon>Neoptera</taxon>
        <taxon>Paraneoptera</taxon>
        <taxon>Hemiptera</taxon>
        <taxon>Heteroptera</taxon>
        <taxon>Panheteroptera</taxon>
        <taxon>Pentatomomorpha</taxon>
        <taxon>Pentatomoidea</taxon>
        <taxon>Pentatomidae</taxon>
        <taxon>Pentatominae</taxon>
        <taxon>Nezara</taxon>
    </lineage>
</organism>
<evidence type="ECO:0000256" key="1">
    <source>
        <dbReference type="ARBA" id="ARBA00001231"/>
    </source>
</evidence>
<keyword evidence="7" id="KW-1185">Reference proteome</keyword>
<dbReference type="PANTHER" id="PTHR21040:SF8">
    <property type="entry name" value="BCDNA.GH04120"/>
    <property type="match status" value="1"/>
</dbReference>
<dbReference type="Gene3D" id="3.20.20.80">
    <property type="entry name" value="Glycosidases"/>
    <property type="match status" value="1"/>
</dbReference>
<dbReference type="AlphaFoldDB" id="A0A9P0H5P8"/>
<evidence type="ECO:0000256" key="3">
    <source>
        <dbReference type="ARBA" id="ARBA00012663"/>
    </source>
</evidence>
<dbReference type="GO" id="GO:0005975">
    <property type="term" value="P:carbohydrate metabolic process"/>
    <property type="evidence" value="ECO:0007669"/>
    <property type="project" value="InterPro"/>
</dbReference>
<evidence type="ECO:0000259" key="5">
    <source>
        <dbReference type="Pfam" id="PF00728"/>
    </source>
</evidence>
<dbReference type="OrthoDB" id="47475at2759"/>
<reference evidence="6" key="1">
    <citation type="submission" date="2022-01" db="EMBL/GenBank/DDBJ databases">
        <authorList>
            <person name="King R."/>
        </authorList>
    </citation>
    <scope>NUCLEOTIDE SEQUENCE</scope>
</reference>
<dbReference type="EMBL" id="OV725079">
    <property type="protein sequence ID" value="CAH1395896.1"/>
    <property type="molecule type" value="Genomic_DNA"/>
</dbReference>
<gene>
    <name evidence="6" type="ORF">NEZAVI_LOCUS6071</name>
</gene>
<evidence type="ECO:0000313" key="7">
    <source>
        <dbReference type="Proteomes" id="UP001152798"/>
    </source>
</evidence>
<accession>A0A9P0H5P8</accession>
<dbReference type="InterPro" id="IPR017853">
    <property type="entry name" value="GH"/>
</dbReference>
<protein>
    <recommendedName>
        <fullName evidence="3">beta-N-acetylhexosaminidase</fullName>
        <ecNumber evidence="3">3.2.1.52</ecNumber>
    </recommendedName>
</protein>
<comment type="catalytic activity">
    <reaction evidence="1">
        <text>Hydrolysis of terminal non-reducing N-acetyl-D-hexosamine residues in N-acetyl-beta-D-hexosaminides.</text>
        <dbReference type="EC" id="3.2.1.52"/>
    </reaction>
</comment>
<dbReference type="Pfam" id="PF00728">
    <property type="entry name" value="Glyco_hydro_20"/>
    <property type="match status" value="1"/>
</dbReference>